<keyword evidence="2" id="KW-1185">Reference proteome</keyword>
<dbReference type="Proteomes" id="UP001283361">
    <property type="component" value="Unassembled WGS sequence"/>
</dbReference>
<evidence type="ECO:0000313" key="1">
    <source>
        <dbReference type="EMBL" id="KAK3744522.1"/>
    </source>
</evidence>
<comment type="caution">
    <text evidence="1">The sequence shown here is derived from an EMBL/GenBank/DDBJ whole genome shotgun (WGS) entry which is preliminary data.</text>
</comment>
<accession>A0AAE1CY71</accession>
<sequence>MVEICRRLCSLLRERTLTFQHQLKFQSLTSPATMSSSGSLNRSIKLVLTKRDNSVPAGITSDRGNIRFRYGLVMEMEPQSTNFYAKRWNYPYSRQFSSIPTLPLGFPFDTSKPRRGRWGEIPGTIISDASAPLEELWSEKLGVKQREEKALAEARADLQKRIEICLYGKIRDPPVLPRCVLGPDGVFRGAKQPYDNL</sequence>
<protein>
    <submittedName>
        <fullName evidence="1">Uncharacterized protein</fullName>
    </submittedName>
</protein>
<gene>
    <name evidence="1" type="ORF">RRG08_056660</name>
</gene>
<reference evidence="1" key="1">
    <citation type="journal article" date="2023" name="G3 (Bethesda)">
        <title>A reference genome for the long-term kleptoplast-retaining sea slug Elysia crispata morphotype clarki.</title>
        <authorList>
            <person name="Eastman K.E."/>
            <person name="Pendleton A.L."/>
            <person name="Shaikh M.A."/>
            <person name="Suttiyut T."/>
            <person name="Ogas R."/>
            <person name="Tomko P."/>
            <person name="Gavelis G."/>
            <person name="Widhalm J.R."/>
            <person name="Wisecaver J.H."/>
        </authorList>
    </citation>
    <scope>NUCLEOTIDE SEQUENCE</scope>
    <source>
        <strain evidence="1">ECLA1</strain>
    </source>
</reference>
<evidence type="ECO:0000313" key="2">
    <source>
        <dbReference type="Proteomes" id="UP001283361"/>
    </source>
</evidence>
<name>A0AAE1CY71_9GAST</name>
<dbReference type="EMBL" id="JAWDGP010006255">
    <property type="protein sequence ID" value="KAK3744522.1"/>
    <property type="molecule type" value="Genomic_DNA"/>
</dbReference>
<organism evidence="1 2">
    <name type="scientific">Elysia crispata</name>
    <name type="common">lettuce slug</name>
    <dbReference type="NCBI Taxonomy" id="231223"/>
    <lineage>
        <taxon>Eukaryota</taxon>
        <taxon>Metazoa</taxon>
        <taxon>Spiralia</taxon>
        <taxon>Lophotrochozoa</taxon>
        <taxon>Mollusca</taxon>
        <taxon>Gastropoda</taxon>
        <taxon>Heterobranchia</taxon>
        <taxon>Euthyneura</taxon>
        <taxon>Panpulmonata</taxon>
        <taxon>Sacoglossa</taxon>
        <taxon>Placobranchoidea</taxon>
        <taxon>Plakobranchidae</taxon>
        <taxon>Elysia</taxon>
    </lineage>
</organism>
<proteinExistence type="predicted"/>
<dbReference type="AlphaFoldDB" id="A0AAE1CY71"/>